<organism evidence="6 7">
    <name type="scientific">Emiliania huxleyi (strain CCMP1516)</name>
    <dbReference type="NCBI Taxonomy" id="280463"/>
    <lineage>
        <taxon>Eukaryota</taxon>
        <taxon>Haptista</taxon>
        <taxon>Haptophyta</taxon>
        <taxon>Prymnesiophyceae</taxon>
        <taxon>Isochrysidales</taxon>
        <taxon>Noelaerhabdaceae</taxon>
        <taxon>Emiliania</taxon>
    </lineage>
</organism>
<dbReference type="InterPro" id="IPR032466">
    <property type="entry name" value="Metal_Hydrolase"/>
</dbReference>
<proteinExistence type="predicted"/>
<dbReference type="GeneID" id="17281983"/>
<name>A0A0D3KLS8_EMIH1</name>
<keyword evidence="7" id="KW-1185">Reference proteome</keyword>
<dbReference type="STRING" id="2903.R1DMC6"/>
<dbReference type="Proteomes" id="UP000013827">
    <property type="component" value="Unassembled WGS sequence"/>
</dbReference>
<evidence type="ECO:0000313" key="6">
    <source>
        <dbReference type="EnsemblProtists" id="EOD36713"/>
    </source>
</evidence>
<dbReference type="GO" id="GO:0046872">
    <property type="term" value="F:metal ion binding"/>
    <property type="evidence" value="ECO:0007669"/>
    <property type="project" value="UniProtKB-KW"/>
</dbReference>
<dbReference type="RefSeq" id="XP_005789142.1">
    <property type="nucleotide sequence ID" value="XM_005789085.1"/>
</dbReference>
<dbReference type="KEGG" id="ehx:EMIHUDRAFT_63041"/>
<evidence type="ECO:0000259" key="5">
    <source>
        <dbReference type="Pfam" id="PF00962"/>
    </source>
</evidence>
<dbReference type="PANTHER" id="PTHR43114:SF6">
    <property type="entry name" value="ADENINE DEAMINASE"/>
    <property type="match status" value="1"/>
</dbReference>
<dbReference type="HOGENOM" id="CLU_2203929_0_0_1"/>
<sequence>LVQRLAREAICLDVCPSSNVLLRSVPSLEEHPLPALLRAGVPVTINSDDPLLFGPRLLEEYEACRAELHMTDEELARAATCSFEHSMAPEDVKRRGVADVKRWLEGAG</sequence>
<dbReference type="Pfam" id="PF00962">
    <property type="entry name" value="A_deaminase"/>
    <property type="match status" value="1"/>
</dbReference>
<protein>
    <recommendedName>
        <fullName evidence="5">Adenosine deaminase domain-containing protein</fullName>
    </recommendedName>
</protein>
<dbReference type="eggNOG" id="KOG1097">
    <property type="taxonomic scope" value="Eukaryota"/>
</dbReference>
<dbReference type="GO" id="GO:0019239">
    <property type="term" value="F:deaminase activity"/>
    <property type="evidence" value="ECO:0007669"/>
    <property type="project" value="InterPro"/>
</dbReference>
<dbReference type="PaxDb" id="2903-EOD36713"/>
<feature type="domain" description="Adenosine deaminase" evidence="5">
    <location>
        <begin position="1"/>
        <end position="100"/>
    </location>
</feature>
<evidence type="ECO:0000256" key="2">
    <source>
        <dbReference type="ARBA" id="ARBA00022723"/>
    </source>
</evidence>
<accession>A0A0D3KLS8</accession>
<dbReference type="Gene3D" id="3.20.20.140">
    <property type="entry name" value="Metal-dependent hydrolases"/>
    <property type="match status" value="1"/>
</dbReference>
<evidence type="ECO:0000256" key="4">
    <source>
        <dbReference type="ARBA" id="ARBA00022833"/>
    </source>
</evidence>
<dbReference type="GO" id="GO:0016814">
    <property type="term" value="F:hydrolase activity, acting on carbon-nitrogen (but not peptide) bonds, in cyclic amidines"/>
    <property type="evidence" value="ECO:0007669"/>
    <property type="project" value="UniProtKB-ARBA"/>
</dbReference>
<evidence type="ECO:0000256" key="1">
    <source>
        <dbReference type="ARBA" id="ARBA00001947"/>
    </source>
</evidence>
<keyword evidence="2" id="KW-0479">Metal-binding</keyword>
<dbReference type="InterPro" id="IPR001365">
    <property type="entry name" value="A_deaminase_dom"/>
</dbReference>
<evidence type="ECO:0000256" key="3">
    <source>
        <dbReference type="ARBA" id="ARBA00022801"/>
    </source>
</evidence>
<dbReference type="AlphaFoldDB" id="A0A0D3KLS8"/>
<keyword evidence="4" id="KW-0862">Zinc</keyword>
<dbReference type="SUPFAM" id="SSF51556">
    <property type="entry name" value="Metallo-dependent hydrolases"/>
    <property type="match status" value="1"/>
</dbReference>
<dbReference type="InterPro" id="IPR006330">
    <property type="entry name" value="Ado/ade_deaminase"/>
</dbReference>
<reference evidence="6" key="2">
    <citation type="submission" date="2024-10" db="UniProtKB">
        <authorList>
            <consortium name="EnsemblProtists"/>
        </authorList>
    </citation>
    <scope>IDENTIFICATION</scope>
</reference>
<dbReference type="PANTHER" id="PTHR43114">
    <property type="entry name" value="ADENINE DEAMINASE"/>
    <property type="match status" value="1"/>
</dbReference>
<evidence type="ECO:0000313" key="7">
    <source>
        <dbReference type="Proteomes" id="UP000013827"/>
    </source>
</evidence>
<keyword evidence="3" id="KW-0378">Hydrolase</keyword>
<reference evidence="7" key="1">
    <citation type="journal article" date="2013" name="Nature">
        <title>Pan genome of the phytoplankton Emiliania underpins its global distribution.</title>
        <authorList>
            <person name="Read B.A."/>
            <person name="Kegel J."/>
            <person name="Klute M.J."/>
            <person name="Kuo A."/>
            <person name="Lefebvre S.C."/>
            <person name="Maumus F."/>
            <person name="Mayer C."/>
            <person name="Miller J."/>
            <person name="Monier A."/>
            <person name="Salamov A."/>
            <person name="Young J."/>
            <person name="Aguilar M."/>
            <person name="Claverie J.M."/>
            <person name="Frickenhaus S."/>
            <person name="Gonzalez K."/>
            <person name="Herman E.K."/>
            <person name="Lin Y.C."/>
            <person name="Napier J."/>
            <person name="Ogata H."/>
            <person name="Sarno A.F."/>
            <person name="Shmutz J."/>
            <person name="Schroeder D."/>
            <person name="de Vargas C."/>
            <person name="Verret F."/>
            <person name="von Dassow P."/>
            <person name="Valentin K."/>
            <person name="Van de Peer Y."/>
            <person name="Wheeler G."/>
            <person name="Dacks J.B."/>
            <person name="Delwiche C.F."/>
            <person name="Dyhrman S.T."/>
            <person name="Glockner G."/>
            <person name="John U."/>
            <person name="Richards T."/>
            <person name="Worden A.Z."/>
            <person name="Zhang X."/>
            <person name="Grigoriev I.V."/>
            <person name="Allen A.E."/>
            <person name="Bidle K."/>
            <person name="Borodovsky M."/>
            <person name="Bowler C."/>
            <person name="Brownlee C."/>
            <person name="Cock J.M."/>
            <person name="Elias M."/>
            <person name="Gladyshev V.N."/>
            <person name="Groth M."/>
            <person name="Guda C."/>
            <person name="Hadaegh A."/>
            <person name="Iglesias-Rodriguez M.D."/>
            <person name="Jenkins J."/>
            <person name="Jones B.M."/>
            <person name="Lawson T."/>
            <person name="Leese F."/>
            <person name="Lindquist E."/>
            <person name="Lobanov A."/>
            <person name="Lomsadze A."/>
            <person name="Malik S.B."/>
            <person name="Marsh M.E."/>
            <person name="Mackinder L."/>
            <person name="Mock T."/>
            <person name="Mueller-Roeber B."/>
            <person name="Pagarete A."/>
            <person name="Parker M."/>
            <person name="Probert I."/>
            <person name="Quesneville H."/>
            <person name="Raines C."/>
            <person name="Rensing S.A."/>
            <person name="Riano-Pachon D.M."/>
            <person name="Richier S."/>
            <person name="Rokitta S."/>
            <person name="Shiraiwa Y."/>
            <person name="Soanes D.M."/>
            <person name="van der Giezen M."/>
            <person name="Wahlund T.M."/>
            <person name="Williams B."/>
            <person name="Wilson W."/>
            <person name="Wolfe G."/>
            <person name="Wurch L.L."/>
        </authorList>
    </citation>
    <scope>NUCLEOTIDE SEQUENCE</scope>
</reference>
<comment type="cofactor">
    <cofactor evidence="1">
        <name>Zn(2+)</name>
        <dbReference type="ChEBI" id="CHEBI:29105"/>
    </cofactor>
</comment>
<dbReference type="EnsemblProtists" id="EOD36713">
    <property type="protein sequence ID" value="EOD36713"/>
    <property type="gene ID" value="EMIHUDRAFT_63041"/>
</dbReference>